<dbReference type="EMBL" id="KN846951">
    <property type="protein sequence ID" value="KIV86187.1"/>
    <property type="molecule type" value="Genomic_DNA"/>
</dbReference>
<evidence type="ECO:0000256" key="8">
    <source>
        <dbReference type="ARBA" id="ARBA00023034"/>
    </source>
</evidence>
<comment type="subcellular location">
    <subcellularLocation>
        <location evidence="1 10">Golgi apparatus membrane</location>
        <topology evidence="1 10">Single-pass type II membrane protein</topology>
    </subcellularLocation>
</comment>
<dbReference type="PANTHER" id="PTHR11214:SF351">
    <property type="entry name" value="BETA-1,3-GALACTOSYLTRANSFERASE PVG3"/>
    <property type="match status" value="1"/>
</dbReference>
<evidence type="ECO:0000256" key="7">
    <source>
        <dbReference type="ARBA" id="ARBA00022989"/>
    </source>
</evidence>
<evidence type="ECO:0000256" key="10">
    <source>
        <dbReference type="RuleBase" id="RU363063"/>
    </source>
</evidence>
<dbReference type="EC" id="2.4.1.-" evidence="10"/>
<keyword evidence="5" id="KW-0812">Transmembrane</keyword>
<accession>A0A0D1YUA0</accession>
<evidence type="ECO:0000256" key="9">
    <source>
        <dbReference type="ARBA" id="ARBA00023136"/>
    </source>
</evidence>
<keyword evidence="9" id="KW-0472">Membrane</keyword>
<gene>
    <name evidence="11" type="ORF">PV11_01817</name>
</gene>
<dbReference type="OrthoDB" id="2139606at2759"/>
<protein>
    <recommendedName>
        <fullName evidence="10">Hexosyltransferase</fullName>
        <ecNumber evidence="10">2.4.1.-</ecNumber>
    </recommendedName>
</protein>
<evidence type="ECO:0000256" key="5">
    <source>
        <dbReference type="ARBA" id="ARBA00022692"/>
    </source>
</evidence>
<evidence type="ECO:0000256" key="6">
    <source>
        <dbReference type="ARBA" id="ARBA00022968"/>
    </source>
</evidence>
<keyword evidence="4" id="KW-0808">Transferase</keyword>
<sequence length="322" mass="35663">MASPNAAGIYLKILLGVLVCCLVLHLMSLVPPPLAASWVPSRISAAARVGSYSTSSSAVEGITHSSDLSSSSGLWLLATMSPASAQRRRNIIRTTWQSMYNNEAFTMRFVISNPGEKWAGLVRHENDTYHDIIMLPNLKETAHVANTIKTMEFFTQLVAATSSSGQTWNYVSKIDDDSFLDTTAFYRDFILPRPHANATIIARDMSRFSSKAYSYPGGQFYTLTWDLVVTLAQLYAQNTINNEAEDVLVGRLLYEGGQPWDLVKLDNARAFDYDKSISDTSKWAHKVTPDSVNPHKMKTDEVYLDVAGQMAALQRTNSSETG</sequence>
<name>A0A0D1YUA0_9EURO</name>
<evidence type="ECO:0000256" key="1">
    <source>
        <dbReference type="ARBA" id="ARBA00004323"/>
    </source>
</evidence>
<keyword evidence="3 10" id="KW-0328">Glycosyltransferase</keyword>
<dbReference type="GO" id="GO:0000139">
    <property type="term" value="C:Golgi membrane"/>
    <property type="evidence" value="ECO:0007669"/>
    <property type="project" value="UniProtKB-SubCell"/>
</dbReference>
<reference evidence="11 12" key="1">
    <citation type="submission" date="2015-01" db="EMBL/GenBank/DDBJ databases">
        <title>The Genome Sequence of Exophiala sideris CBS121828.</title>
        <authorList>
            <consortium name="The Broad Institute Genomics Platform"/>
            <person name="Cuomo C."/>
            <person name="de Hoog S."/>
            <person name="Gorbushina A."/>
            <person name="Stielow B."/>
            <person name="Teixiera M."/>
            <person name="Abouelleil A."/>
            <person name="Chapman S.B."/>
            <person name="Priest M."/>
            <person name="Young S.K."/>
            <person name="Wortman J."/>
            <person name="Nusbaum C."/>
            <person name="Birren B."/>
        </authorList>
    </citation>
    <scope>NUCLEOTIDE SEQUENCE [LARGE SCALE GENOMIC DNA]</scope>
    <source>
        <strain evidence="11 12">CBS 121828</strain>
    </source>
</reference>
<evidence type="ECO:0000313" key="12">
    <source>
        <dbReference type="Proteomes" id="UP000053599"/>
    </source>
</evidence>
<dbReference type="PANTHER" id="PTHR11214">
    <property type="entry name" value="BETA-1,3-N-ACETYLGLUCOSAMINYLTRANSFERASE"/>
    <property type="match status" value="1"/>
</dbReference>
<evidence type="ECO:0000313" key="11">
    <source>
        <dbReference type="EMBL" id="KIV86187.1"/>
    </source>
</evidence>
<evidence type="ECO:0000256" key="2">
    <source>
        <dbReference type="ARBA" id="ARBA00008661"/>
    </source>
</evidence>
<dbReference type="InterPro" id="IPR002659">
    <property type="entry name" value="Glyco_trans_31"/>
</dbReference>
<dbReference type="AlphaFoldDB" id="A0A0D1YUA0"/>
<dbReference type="Proteomes" id="UP000053599">
    <property type="component" value="Unassembled WGS sequence"/>
</dbReference>
<evidence type="ECO:0000256" key="3">
    <source>
        <dbReference type="ARBA" id="ARBA00022676"/>
    </source>
</evidence>
<dbReference type="STRING" id="1016849.A0A0D1YUA0"/>
<evidence type="ECO:0000256" key="4">
    <source>
        <dbReference type="ARBA" id="ARBA00022679"/>
    </source>
</evidence>
<keyword evidence="6" id="KW-0735">Signal-anchor</keyword>
<keyword evidence="8 10" id="KW-0333">Golgi apparatus</keyword>
<dbReference type="GO" id="GO:0016758">
    <property type="term" value="F:hexosyltransferase activity"/>
    <property type="evidence" value="ECO:0007669"/>
    <property type="project" value="InterPro"/>
</dbReference>
<dbReference type="Pfam" id="PF01762">
    <property type="entry name" value="Galactosyl_T"/>
    <property type="match status" value="1"/>
</dbReference>
<comment type="similarity">
    <text evidence="2 10">Belongs to the glycosyltransferase 31 family.</text>
</comment>
<keyword evidence="7" id="KW-1133">Transmembrane helix</keyword>
<proteinExistence type="inferred from homology"/>
<organism evidence="11 12">
    <name type="scientific">Exophiala sideris</name>
    <dbReference type="NCBI Taxonomy" id="1016849"/>
    <lineage>
        <taxon>Eukaryota</taxon>
        <taxon>Fungi</taxon>
        <taxon>Dikarya</taxon>
        <taxon>Ascomycota</taxon>
        <taxon>Pezizomycotina</taxon>
        <taxon>Eurotiomycetes</taxon>
        <taxon>Chaetothyriomycetidae</taxon>
        <taxon>Chaetothyriales</taxon>
        <taxon>Herpotrichiellaceae</taxon>
        <taxon>Exophiala</taxon>
    </lineage>
</organism>
<dbReference type="HOGENOM" id="CLU_073923_0_0_1"/>